<evidence type="ECO:0000313" key="2">
    <source>
        <dbReference type="Proteomes" id="UP000887561"/>
    </source>
</evidence>
<proteinExistence type="predicted"/>
<dbReference type="Gene3D" id="2.60.40.150">
    <property type="entry name" value="C2 domain"/>
    <property type="match status" value="1"/>
</dbReference>
<dbReference type="WBParaSite" id="scaffold21220_cov252.g19656">
    <property type="protein sequence ID" value="scaffold21220_cov252.g19656"/>
    <property type="gene ID" value="scaffold21220_cov252.g19656"/>
</dbReference>
<feature type="compositionally biased region" description="Low complexity" evidence="1">
    <location>
        <begin position="1"/>
        <end position="25"/>
    </location>
</feature>
<sequence>MMLSSPAASTAALSSSPSCASSPSSNLKEISTPTPDVAVVRLKLLRVEMPEDQLPQNCQLSDLSCAVNVKEKVEINGENRLIQKRKTMQLQWEKCFDVGILQNRVLQMLVQNDKTLVADATMRLEDIVCKSKTDAVTHIWI</sequence>
<evidence type="ECO:0000256" key="1">
    <source>
        <dbReference type="SAM" id="MobiDB-lite"/>
    </source>
</evidence>
<feature type="region of interest" description="Disordered" evidence="1">
    <location>
        <begin position="1"/>
        <end position="30"/>
    </location>
</feature>
<keyword evidence="2" id="KW-1185">Reference proteome</keyword>
<dbReference type="InterPro" id="IPR035892">
    <property type="entry name" value="C2_domain_sf"/>
</dbReference>
<accession>A0A915LYG2</accession>
<organism evidence="2 3">
    <name type="scientific">Meloidogyne javanica</name>
    <name type="common">Root-knot nematode worm</name>
    <dbReference type="NCBI Taxonomy" id="6303"/>
    <lineage>
        <taxon>Eukaryota</taxon>
        <taxon>Metazoa</taxon>
        <taxon>Ecdysozoa</taxon>
        <taxon>Nematoda</taxon>
        <taxon>Chromadorea</taxon>
        <taxon>Rhabditida</taxon>
        <taxon>Tylenchina</taxon>
        <taxon>Tylenchomorpha</taxon>
        <taxon>Tylenchoidea</taxon>
        <taxon>Meloidogynidae</taxon>
        <taxon>Meloidogyninae</taxon>
        <taxon>Meloidogyne</taxon>
        <taxon>Meloidogyne incognita group</taxon>
    </lineage>
</organism>
<name>A0A915LYG2_MELJA</name>
<dbReference type="AlphaFoldDB" id="A0A915LYG2"/>
<dbReference type="Proteomes" id="UP000887561">
    <property type="component" value="Unplaced"/>
</dbReference>
<reference evidence="3" key="1">
    <citation type="submission" date="2022-11" db="UniProtKB">
        <authorList>
            <consortium name="WormBaseParasite"/>
        </authorList>
    </citation>
    <scope>IDENTIFICATION</scope>
</reference>
<dbReference type="Pfam" id="PF21494">
    <property type="entry name" value="PKC_C2"/>
    <property type="match status" value="1"/>
</dbReference>
<evidence type="ECO:0000313" key="3">
    <source>
        <dbReference type="WBParaSite" id="scaffold21220_cov252.g19656"/>
    </source>
</evidence>
<protein>
    <submittedName>
        <fullName evidence="3">Uncharacterized protein</fullName>
    </submittedName>
</protein>